<sequence>MNTETLTEKEIAQMAIDIEERGVRFYTGVAEMFNREEVKLAFYKLAEEEKEHARTFRQLFASLEPESSLEDVKTVEYLKAIIHSTVFPEGREEAVLQQIKTPAEALHVGIQAEKDAILFYQEMYNKSRSPKVKEVLSRLLEEEKLHLVDLRNYIDEMK</sequence>
<evidence type="ECO:0000259" key="1">
    <source>
        <dbReference type="Pfam" id="PF02915"/>
    </source>
</evidence>
<accession>D5XE39</accession>
<dbReference type="AlphaFoldDB" id="D5XE39"/>
<dbReference type="SUPFAM" id="SSF47240">
    <property type="entry name" value="Ferritin-like"/>
    <property type="match status" value="1"/>
</dbReference>
<dbReference type="PANTHER" id="PTHR33531">
    <property type="entry name" value="RUBRERYTHRIN SUBFAMILY"/>
    <property type="match status" value="1"/>
</dbReference>
<keyword evidence="3" id="KW-1185">Reference proteome</keyword>
<dbReference type="InterPro" id="IPR003251">
    <property type="entry name" value="Rr_diiron-bd_dom"/>
</dbReference>
<dbReference type="eggNOG" id="COG1633">
    <property type="taxonomic scope" value="Bacteria"/>
</dbReference>
<dbReference type="PANTHER" id="PTHR33531:SF7">
    <property type="entry name" value="HYPOTHETICAL MEMBRANE PROTEIN, CONSERVED"/>
    <property type="match status" value="1"/>
</dbReference>
<proteinExistence type="predicted"/>
<dbReference type="InterPro" id="IPR012347">
    <property type="entry name" value="Ferritin-like"/>
</dbReference>
<dbReference type="CDD" id="cd01045">
    <property type="entry name" value="Ferritin_like_AB"/>
    <property type="match status" value="1"/>
</dbReference>
<evidence type="ECO:0000313" key="3">
    <source>
        <dbReference type="Proteomes" id="UP000002377"/>
    </source>
</evidence>
<dbReference type="Gene3D" id="1.20.1260.10">
    <property type="match status" value="1"/>
</dbReference>
<reference evidence="2 3" key="1">
    <citation type="submission" date="2010-05" db="EMBL/GenBank/DDBJ databases">
        <title>Complete sequence of Thermincola sp. JR.</title>
        <authorList>
            <consortium name="US DOE Joint Genome Institute"/>
            <person name="Lucas S."/>
            <person name="Copeland A."/>
            <person name="Lapidus A."/>
            <person name="Cheng J.-F."/>
            <person name="Bruce D."/>
            <person name="Goodwin L."/>
            <person name="Pitluck S."/>
            <person name="Chertkov O."/>
            <person name="Detter J.C."/>
            <person name="Han C."/>
            <person name="Tapia R."/>
            <person name="Land M."/>
            <person name="Hauser L."/>
            <person name="Kyrpides N."/>
            <person name="Mikhailova N."/>
            <person name="Hazen T.C."/>
            <person name="Woyke T."/>
        </authorList>
    </citation>
    <scope>NUCLEOTIDE SEQUENCE [LARGE SCALE GENOMIC DNA]</scope>
    <source>
        <strain evidence="2 3">JR</strain>
    </source>
</reference>
<organism evidence="2 3">
    <name type="scientific">Thermincola potens (strain JR)</name>
    <dbReference type="NCBI Taxonomy" id="635013"/>
    <lineage>
        <taxon>Bacteria</taxon>
        <taxon>Bacillati</taxon>
        <taxon>Bacillota</taxon>
        <taxon>Clostridia</taxon>
        <taxon>Eubacteriales</taxon>
        <taxon>Thermincolaceae</taxon>
        <taxon>Thermincola</taxon>
    </lineage>
</organism>
<dbReference type="EMBL" id="CP002028">
    <property type="protein sequence ID" value="ADG81910.1"/>
    <property type="molecule type" value="Genomic_DNA"/>
</dbReference>
<dbReference type="GO" id="GO:0046872">
    <property type="term" value="F:metal ion binding"/>
    <property type="evidence" value="ECO:0007669"/>
    <property type="project" value="InterPro"/>
</dbReference>
<protein>
    <submittedName>
        <fullName evidence="2">Rubrerythrin</fullName>
    </submittedName>
</protein>
<dbReference type="GO" id="GO:0016491">
    <property type="term" value="F:oxidoreductase activity"/>
    <property type="evidence" value="ECO:0007669"/>
    <property type="project" value="InterPro"/>
</dbReference>
<dbReference type="STRING" id="635013.TherJR_1045"/>
<dbReference type="HOGENOM" id="CLU_122749_0_0_9"/>
<dbReference type="RefSeq" id="WP_013119929.1">
    <property type="nucleotide sequence ID" value="NC_014152.1"/>
</dbReference>
<dbReference type="InterPro" id="IPR009078">
    <property type="entry name" value="Ferritin-like_SF"/>
</dbReference>
<gene>
    <name evidence="2" type="ordered locus">TherJR_1045</name>
</gene>
<dbReference type="Pfam" id="PF02915">
    <property type="entry name" value="Rubrerythrin"/>
    <property type="match status" value="1"/>
</dbReference>
<dbReference type="OrthoDB" id="271558at2"/>
<name>D5XE39_THEPJ</name>
<evidence type="ECO:0000313" key="2">
    <source>
        <dbReference type="EMBL" id="ADG81910.1"/>
    </source>
</evidence>
<feature type="domain" description="Rubrerythrin diiron-binding" evidence="1">
    <location>
        <begin position="11"/>
        <end position="152"/>
    </location>
</feature>
<dbReference type="Proteomes" id="UP000002377">
    <property type="component" value="Chromosome"/>
</dbReference>
<dbReference type="KEGG" id="tjr:TherJR_1045"/>